<dbReference type="InterPro" id="IPR000477">
    <property type="entry name" value="RT_dom"/>
</dbReference>
<feature type="domain" description="FISNA" evidence="6">
    <location>
        <begin position="226"/>
        <end position="298"/>
    </location>
</feature>
<evidence type="ECO:0000256" key="2">
    <source>
        <dbReference type="ARBA" id="ARBA00012180"/>
    </source>
</evidence>
<dbReference type="Pfam" id="PF14484">
    <property type="entry name" value="FISNA"/>
    <property type="match status" value="1"/>
</dbReference>
<evidence type="ECO:0000259" key="6">
    <source>
        <dbReference type="SMART" id="SM01288"/>
    </source>
</evidence>
<dbReference type="Proteomes" id="UP001046870">
    <property type="component" value="Chromosome 1"/>
</dbReference>
<dbReference type="OrthoDB" id="120976at2759"/>
<comment type="similarity">
    <text evidence="1">Belongs to the beta type-B retroviral polymerase family. HERV class-II K(HML-2) pol subfamily.</text>
</comment>
<dbReference type="SUPFAM" id="SSF52047">
    <property type="entry name" value="RNI-like"/>
    <property type="match status" value="1"/>
</dbReference>
<comment type="caution">
    <text evidence="7">The sequence shown here is derived from an EMBL/GenBank/DDBJ whole genome shotgun (WGS) entry which is preliminary data.</text>
</comment>
<protein>
    <recommendedName>
        <fullName evidence="2">ribonuclease H</fullName>
        <ecNumber evidence="2">3.1.26.4</ecNumber>
    </recommendedName>
</protein>
<dbReference type="InterPro" id="IPR043502">
    <property type="entry name" value="DNA/RNA_pol_sf"/>
</dbReference>
<dbReference type="EMBL" id="JAFDVH010000001">
    <property type="protein sequence ID" value="KAG7491261.1"/>
    <property type="molecule type" value="Genomic_DNA"/>
</dbReference>
<proteinExistence type="inferred from homology"/>
<evidence type="ECO:0000256" key="5">
    <source>
        <dbReference type="SAM" id="MobiDB-lite"/>
    </source>
</evidence>
<name>A0A9D3TD00_MEGAT</name>
<evidence type="ECO:0000313" key="7">
    <source>
        <dbReference type="EMBL" id="KAG7491261.1"/>
    </source>
</evidence>
<keyword evidence="8" id="KW-1185">Reference proteome</keyword>
<evidence type="ECO:0000313" key="8">
    <source>
        <dbReference type="Proteomes" id="UP001046870"/>
    </source>
</evidence>
<dbReference type="Pfam" id="PF17919">
    <property type="entry name" value="RT_RNaseH_2"/>
    <property type="match status" value="1"/>
</dbReference>
<feature type="region of interest" description="Disordered" evidence="5">
    <location>
        <begin position="140"/>
        <end position="179"/>
    </location>
</feature>
<reference evidence="7" key="1">
    <citation type="submission" date="2021-01" db="EMBL/GenBank/DDBJ databases">
        <authorList>
            <person name="Zahm M."/>
            <person name="Roques C."/>
            <person name="Cabau C."/>
            <person name="Klopp C."/>
            <person name="Donnadieu C."/>
            <person name="Jouanno E."/>
            <person name="Lampietro C."/>
            <person name="Louis A."/>
            <person name="Herpin A."/>
            <person name="Echchiki A."/>
            <person name="Berthelot C."/>
            <person name="Parey E."/>
            <person name="Roest-Crollius H."/>
            <person name="Braasch I."/>
            <person name="Postlethwait J."/>
            <person name="Bobe J."/>
            <person name="Montfort J."/>
            <person name="Bouchez O."/>
            <person name="Begum T."/>
            <person name="Mejri S."/>
            <person name="Adams A."/>
            <person name="Chen W.-J."/>
            <person name="Guiguen Y."/>
        </authorList>
    </citation>
    <scope>NUCLEOTIDE SEQUENCE</scope>
    <source>
        <strain evidence="7">YG-15Mar2019-1</strain>
        <tissue evidence="7">Brain</tissue>
    </source>
</reference>
<feature type="compositionally biased region" description="Basic and acidic residues" evidence="5">
    <location>
        <begin position="156"/>
        <end position="175"/>
    </location>
</feature>
<keyword evidence="4" id="KW-0677">Repeat</keyword>
<keyword evidence="3" id="KW-0433">Leucine-rich repeat</keyword>
<evidence type="ECO:0000256" key="1">
    <source>
        <dbReference type="ARBA" id="ARBA00010879"/>
    </source>
</evidence>
<dbReference type="Pfam" id="PF00078">
    <property type="entry name" value="RVT_1"/>
    <property type="match status" value="1"/>
</dbReference>
<dbReference type="SMART" id="SM01288">
    <property type="entry name" value="FISNA"/>
    <property type="match status" value="1"/>
</dbReference>
<dbReference type="InterPro" id="IPR041577">
    <property type="entry name" value="RT_RNaseH_2"/>
</dbReference>
<dbReference type="EC" id="3.1.26.4" evidence="2"/>
<dbReference type="PANTHER" id="PTHR24106">
    <property type="entry name" value="NACHT, LRR AND CARD DOMAINS-CONTAINING"/>
    <property type="match status" value="1"/>
</dbReference>
<dbReference type="InterPro" id="IPR051261">
    <property type="entry name" value="NLR"/>
</dbReference>
<dbReference type="SUPFAM" id="SSF56672">
    <property type="entry name" value="DNA/RNA polymerases"/>
    <property type="match status" value="1"/>
</dbReference>
<dbReference type="InterPro" id="IPR032675">
    <property type="entry name" value="LRR_dom_sf"/>
</dbReference>
<evidence type="ECO:0000256" key="3">
    <source>
        <dbReference type="ARBA" id="ARBA00022614"/>
    </source>
</evidence>
<feature type="compositionally biased region" description="Polar residues" evidence="5">
    <location>
        <begin position="145"/>
        <end position="155"/>
    </location>
</feature>
<sequence>MDRVLAGIPHQECLVYLDDILVHGASFNASLGSLHCVLERIRAAGLKLHPDKCHFMWRQVTFLGHRLLQKDRDFVWPEQCQGAFDHLRRALSEAPVLTPADSSLPFVLDTDASGVGVGGVLSQSPFYKESSTSVIGTVRVRPQRSESPVPSCQSVKSDKSMDHPVKFSDEHHPLESSELSELQSSSAVCEQMNQQRLCQQSVIVDASPLCSNDQELEAKNKVIQEKLKSSLKKRFEEIFEGVATSGKHTLLNNIYTELYITEGDSERVNNEHENLLKGLLTKTGSNPESIKKTVQYIKNLERKDPSPDRCINLFHCLAELNDDSLMKEVQKFLSSGSRSGERISPVHCSALAYMLLMSEEVLDEFDLRKYNTSDEGRRRLVPAVKCCRKAL</sequence>
<dbReference type="Gene3D" id="3.30.70.270">
    <property type="match status" value="1"/>
</dbReference>
<evidence type="ECO:0000256" key="4">
    <source>
        <dbReference type="ARBA" id="ARBA00022737"/>
    </source>
</evidence>
<gene>
    <name evidence="7" type="ORF">MATL_G00001230</name>
</gene>
<accession>A0A9D3TD00</accession>
<dbReference type="GO" id="GO:0004523">
    <property type="term" value="F:RNA-DNA hybrid ribonuclease activity"/>
    <property type="evidence" value="ECO:0007669"/>
    <property type="project" value="UniProtKB-EC"/>
</dbReference>
<organism evidence="7 8">
    <name type="scientific">Megalops atlanticus</name>
    <name type="common">Tarpon</name>
    <name type="synonym">Clupea gigantea</name>
    <dbReference type="NCBI Taxonomy" id="7932"/>
    <lineage>
        <taxon>Eukaryota</taxon>
        <taxon>Metazoa</taxon>
        <taxon>Chordata</taxon>
        <taxon>Craniata</taxon>
        <taxon>Vertebrata</taxon>
        <taxon>Euteleostomi</taxon>
        <taxon>Actinopterygii</taxon>
        <taxon>Neopterygii</taxon>
        <taxon>Teleostei</taxon>
        <taxon>Elopiformes</taxon>
        <taxon>Megalopidae</taxon>
        <taxon>Megalops</taxon>
    </lineage>
</organism>
<dbReference type="InterPro" id="IPR029495">
    <property type="entry name" value="NACHT-assoc"/>
</dbReference>
<dbReference type="InterPro" id="IPR043128">
    <property type="entry name" value="Rev_trsase/Diguanyl_cyclase"/>
</dbReference>
<dbReference type="AlphaFoldDB" id="A0A9D3TD00"/>
<dbReference type="Gene3D" id="3.80.10.10">
    <property type="entry name" value="Ribonuclease Inhibitor"/>
    <property type="match status" value="1"/>
</dbReference>